<evidence type="ECO:0000313" key="2">
    <source>
        <dbReference type="EMBL" id="AGA28886.1"/>
    </source>
</evidence>
<dbReference type="PANTHER" id="PTHR45033">
    <property type="match status" value="1"/>
</dbReference>
<dbReference type="SMART" id="SM00829">
    <property type="entry name" value="PKS_ER"/>
    <property type="match status" value="1"/>
</dbReference>
<organism evidence="2 3">
    <name type="scientific">Singulisphaera acidiphila (strain ATCC BAA-1392 / DSM 18658 / VKM B-2454 / MOB10)</name>
    <dbReference type="NCBI Taxonomy" id="886293"/>
    <lineage>
        <taxon>Bacteria</taxon>
        <taxon>Pseudomonadati</taxon>
        <taxon>Planctomycetota</taxon>
        <taxon>Planctomycetia</taxon>
        <taxon>Isosphaerales</taxon>
        <taxon>Isosphaeraceae</taxon>
        <taxon>Singulisphaera</taxon>
    </lineage>
</organism>
<proteinExistence type="predicted"/>
<dbReference type="InterPro" id="IPR013149">
    <property type="entry name" value="ADH-like_C"/>
</dbReference>
<dbReference type="KEGG" id="saci:Sinac_4714"/>
<dbReference type="Proteomes" id="UP000010798">
    <property type="component" value="Chromosome"/>
</dbReference>
<dbReference type="Pfam" id="PF00107">
    <property type="entry name" value="ADH_zinc_N"/>
    <property type="match status" value="1"/>
</dbReference>
<feature type="domain" description="Enoyl reductase (ER)" evidence="1">
    <location>
        <begin position="10"/>
        <end position="334"/>
    </location>
</feature>
<evidence type="ECO:0000259" key="1">
    <source>
        <dbReference type="SMART" id="SM00829"/>
    </source>
</evidence>
<dbReference type="InterPro" id="IPR020843">
    <property type="entry name" value="ER"/>
</dbReference>
<dbReference type="InterPro" id="IPR052711">
    <property type="entry name" value="Zinc_ADH-like"/>
</dbReference>
<accession>L0DJS7</accession>
<gene>
    <name evidence="2" type="ordered locus">Sinac_4714</name>
</gene>
<reference evidence="2 3" key="1">
    <citation type="submission" date="2012-02" db="EMBL/GenBank/DDBJ databases">
        <title>Complete sequence of chromosome of Singulisphaera acidiphila DSM 18658.</title>
        <authorList>
            <consortium name="US DOE Joint Genome Institute (JGI-PGF)"/>
            <person name="Lucas S."/>
            <person name="Copeland A."/>
            <person name="Lapidus A."/>
            <person name="Glavina del Rio T."/>
            <person name="Dalin E."/>
            <person name="Tice H."/>
            <person name="Bruce D."/>
            <person name="Goodwin L."/>
            <person name="Pitluck S."/>
            <person name="Peters L."/>
            <person name="Ovchinnikova G."/>
            <person name="Chertkov O."/>
            <person name="Kyrpides N."/>
            <person name="Mavromatis K."/>
            <person name="Ivanova N."/>
            <person name="Brettin T."/>
            <person name="Detter J.C."/>
            <person name="Han C."/>
            <person name="Larimer F."/>
            <person name="Land M."/>
            <person name="Hauser L."/>
            <person name="Markowitz V."/>
            <person name="Cheng J.-F."/>
            <person name="Hugenholtz P."/>
            <person name="Woyke T."/>
            <person name="Wu D."/>
            <person name="Tindall B."/>
            <person name="Pomrenke H."/>
            <person name="Brambilla E."/>
            <person name="Klenk H.-P."/>
            <person name="Eisen J.A."/>
        </authorList>
    </citation>
    <scope>NUCLEOTIDE SEQUENCE [LARGE SCALE GENOMIC DNA]</scope>
    <source>
        <strain evidence="3">ATCC BAA-1392 / DSM 18658 / VKM B-2454 / MOB10</strain>
    </source>
</reference>
<dbReference type="InterPro" id="IPR011032">
    <property type="entry name" value="GroES-like_sf"/>
</dbReference>
<dbReference type="Gene3D" id="3.90.180.10">
    <property type="entry name" value="Medium-chain alcohol dehydrogenases, catalytic domain"/>
    <property type="match status" value="1"/>
</dbReference>
<dbReference type="CDD" id="cd08276">
    <property type="entry name" value="MDR7"/>
    <property type="match status" value="1"/>
</dbReference>
<dbReference type="SUPFAM" id="SSF51735">
    <property type="entry name" value="NAD(P)-binding Rossmann-fold domains"/>
    <property type="match status" value="1"/>
</dbReference>
<dbReference type="GO" id="GO:0016491">
    <property type="term" value="F:oxidoreductase activity"/>
    <property type="evidence" value="ECO:0007669"/>
    <property type="project" value="InterPro"/>
</dbReference>
<dbReference type="RefSeq" id="WP_015248000.1">
    <property type="nucleotide sequence ID" value="NC_019892.1"/>
</dbReference>
<sequence length="336" mass="35673">MKTYRIHEFGGFDGLRLDELPTPSPGPGQVLVRVRAVSLNYRDLLVLKGFYNKNFPLPAVPLSDAAGEVVEVGDGVTRVKVGDRVAPIFMQTWLAGELAEAHGKSALGGATEGVLAEFVVLHENGLVLLPKHLSFEEGSTLPCAAVTAWNALFVAGNIKAGDTILTQGTGGVSLFALQFAKLAGATVIATSSSDEKLERVLNMGAAAGINYKTTPDWEKRVRELTGGRGVDLVVEVGGAGTLSKSLHAVRTAGQISLIGVLAGGAAEINTLPILMRAIEVRGIFVGSRAMFEAMNRALDAHELRPVIDRVFPFQETPAAFRHMESAAHFGKIVIRV</sequence>
<protein>
    <submittedName>
        <fullName evidence="2">Zn-dependent oxidoreductase, NADPH:quinone reductase</fullName>
    </submittedName>
</protein>
<name>L0DJS7_SINAD</name>
<dbReference type="InterPro" id="IPR036291">
    <property type="entry name" value="NAD(P)-bd_dom_sf"/>
</dbReference>
<dbReference type="HOGENOM" id="CLU_026673_3_4_0"/>
<dbReference type="EMBL" id="CP003364">
    <property type="protein sequence ID" value="AGA28886.1"/>
    <property type="molecule type" value="Genomic_DNA"/>
</dbReference>
<dbReference type="PANTHER" id="PTHR45033:SF2">
    <property type="entry name" value="ZINC-TYPE ALCOHOL DEHYDROGENASE-LIKE PROTEIN C1773.06C"/>
    <property type="match status" value="1"/>
</dbReference>
<keyword evidence="3" id="KW-1185">Reference proteome</keyword>
<dbReference type="AlphaFoldDB" id="L0DJS7"/>
<dbReference type="STRING" id="886293.Sinac_4714"/>
<dbReference type="SUPFAM" id="SSF50129">
    <property type="entry name" value="GroES-like"/>
    <property type="match status" value="1"/>
</dbReference>
<dbReference type="OrthoDB" id="9787435at2"/>
<dbReference type="Gene3D" id="3.40.50.720">
    <property type="entry name" value="NAD(P)-binding Rossmann-like Domain"/>
    <property type="match status" value="1"/>
</dbReference>
<dbReference type="eggNOG" id="COG0604">
    <property type="taxonomic scope" value="Bacteria"/>
</dbReference>
<dbReference type="InterPro" id="IPR013154">
    <property type="entry name" value="ADH-like_N"/>
</dbReference>
<evidence type="ECO:0000313" key="3">
    <source>
        <dbReference type="Proteomes" id="UP000010798"/>
    </source>
</evidence>
<dbReference type="Pfam" id="PF08240">
    <property type="entry name" value="ADH_N"/>
    <property type="match status" value="1"/>
</dbReference>